<feature type="compositionally biased region" description="Low complexity" evidence="1">
    <location>
        <begin position="423"/>
        <end position="439"/>
    </location>
</feature>
<feature type="compositionally biased region" description="Basic and acidic residues" evidence="1">
    <location>
        <begin position="117"/>
        <end position="126"/>
    </location>
</feature>
<sequence length="774" mass="84055">MQPKYRNPRDGFRPGSPFGRNRSRGGFSRSYAKPHSPPASKLEILMEAGRLAAEYLVSKGVLPASSLPGNVSKSGLQEFRGQGRENPSAPPPFSVGRTSALARLGDAGSDVGYGRKRFNDDYDRMGSRKNGRGRKRSGFYNRGYDGPDWGRERKRNGPWNERSRDYSDSMEEDNDDFAPGYRRDRLSGYEEVGSSIAENEQHSKGDVVGESGSELDDAGSKASSNSTRKDVPAEVDADENKGADGVFALNSEAGGVKSGTHDELEKKISTEEYSTVKPDGVEEGVSVSNDGSDLLKFSGFPKVPTRPRSSLSHKGSTDDHCLSSDGGNKIEVVPKGDFEMVIDDLPTDGFLKESHVDHSNRLKYEEQANSGDVDIKSSKETIESPCEPQMNLLRSTSSAVMVDVGKEDKFANHVSQEEELEKQINSSSPTSSQQNQFSQLDGSRQTQASLFMEMPPQSEEMEAIDQLKQDTANLSPKVEAQSFMEMEDVKQNQPTSFKICDLNLIEATEITEIPSGPLLNDCNISAPPLETEKQLSVDFGLSINSKAKVTYDFNRLSGDDKVIPVIDLEDDSPIEVNACNPSKANRNELIYPVENVMNHTAHSDDLPVIQDSYTLAISDYLGADISCSPSVQSDLNNLQVGIDLHGAEGFPGDDSIYGSLGDIVTSVCLFEERLSYNSIGYCLMMKGIPLTTTLLGSYDSSSPDVASSSSSSTYSSASCYNGFSSRPCSASSTGATSGCPPLIRLLVVSSLLHCGTRCHRSLDAAVLRSLFCNY</sequence>
<dbReference type="OrthoDB" id="765741at2759"/>
<feature type="compositionally biased region" description="Basic and acidic residues" evidence="1">
    <location>
        <begin position="373"/>
        <end position="382"/>
    </location>
</feature>
<evidence type="ECO:0000313" key="2">
    <source>
        <dbReference type="EMBL" id="URE40296.1"/>
    </source>
</evidence>
<dbReference type="Proteomes" id="UP001055439">
    <property type="component" value="Chromosome 8"/>
</dbReference>
<protein>
    <submittedName>
        <fullName evidence="2">Uncharacterized protein</fullName>
    </submittedName>
</protein>
<reference evidence="2" key="1">
    <citation type="submission" date="2022-05" db="EMBL/GenBank/DDBJ databases">
        <title>The Musa troglodytarum L. genome provides insights into the mechanism of non-climacteric behaviour and enrichment of carotenoids.</title>
        <authorList>
            <person name="Wang J."/>
        </authorList>
    </citation>
    <scope>NUCLEOTIDE SEQUENCE</scope>
    <source>
        <tissue evidence="2">Leaf</tissue>
    </source>
</reference>
<evidence type="ECO:0000313" key="3">
    <source>
        <dbReference type="Proteomes" id="UP001055439"/>
    </source>
</evidence>
<feature type="compositionally biased region" description="Low complexity" evidence="1">
    <location>
        <begin position="13"/>
        <end position="30"/>
    </location>
</feature>
<accession>A0A9E7L4J0</accession>
<gene>
    <name evidence="2" type="ORF">MUK42_37813</name>
</gene>
<proteinExistence type="predicted"/>
<keyword evidence="3" id="KW-1185">Reference proteome</keyword>
<feature type="region of interest" description="Disordered" evidence="1">
    <location>
        <begin position="414"/>
        <end position="444"/>
    </location>
</feature>
<feature type="region of interest" description="Disordered" evidence="1">
    <location>
        <begin position="63"/>
        <end position="328"/>
    </location>
</feature>
<feature type="compositionally biased region" description="Basic and acidic residues" evidence="1">
    <location>
        <begin position="259"/>
        <end position="270"/>
    </location>
</feature>
<feature type="region of interest" description="Disordered" evidence="1">
    <location>
        <begin position="361"/>
        <end position="385"/>
    </location>
</feature>
<organism evidence="2 3">
    <name type="scientific">Musa troglodytarum</name>
    <name type="common">fe'i banana</name>
    <dbReference type="NCBI Taxonomy" id="320322"/>
    <lineage>
        <taxon>Eukaryota</taxon>
        <taxon>Viridiplantae</taxon>
        <taxon>Streptophyta</taxon>
        <taxon>Embryophyta</taxon>
        <taxon>Tracheophyta</taxon>
        <taxon>Spermatophyta</taxon>
        <taxon>Magnoliopsida</taxon>
        <taxon>Liliopsida</taxon>
        <taxon>Zingiberales</taxon>
        <taxon>Musaceae</taxon>
        <taxon>Musa</taxon>
    </lineage>
</organism>
<feature type="compositionally biased region" description="Basic residues" evidence="1">
    <location>
        <begin position="127"/>
        <end position="137"/>
    </location>
</feature>
<dbReference type="EMBL" id="CP097510">
    <property type="protein sequence ID" value="URE40296.1"/>
    <property type="molecule type" value="Genomic_DNA"/>
</dbReference>
<dbReference type="InterPro" id="IPR040276">
    <property type="entry name" value="At4g26450-like"/>
</dbReference>
<evidence type="ECO:0000256" key="1">
    <source>
        <dbReference type="SAM" id="MobiDB-lite"/>
    </source>
</evidence>
<name>A0A9E7L4J0_9LILI</name>
<dbReference type="AlphaFoldDB" id="A0A9E7L4J0"/>
<dbReference type="PANTHER" id="PTHR36056">
    <property type="entry name" value="PROTEIN, PUTATIVE-RELATED"/>
    <property type="match status" value="1"/>
</dbReference>
<feature type="region of interest" description="Disordered" evidence="1">
    <location>
        <begin position="1"/>
        <end position="39"/>
    </location>
</feature>
<dbReference type="PANTHER" id="PTHR36056:SF1">
    <property type="entry name" value="PROTEIN, PUTATIVE-RELATED"/>
    <property type="match status" value="1"/>
</dbReference>
<feature type="compositionally biased region" description="Basic and acidic residues" evidence="1">
    <location>
        <begin position="227"/>
        <end position="242"/>
    </location>
</feature>